<sequence length="204" mass="23420">MKEKLAAGLGCAPAKQTPELRVDTRARAFFSFAKMLFFLPFRVGFPPFMPHHVPRVLLRMLFLNSKKSKAENDAPKVSTKVLVPHINLRTATTIATNLVIRYSKVTMRYMGPEYRLLRCEDVSTIKDCMQENYLCGSFLIDDREVPIYVGKRSLAAERYRYEILNPYIGPHADAIGEDFILMGDNARPQRSRLAEEYLEDDILK</sequence>
<proteinExistence type="predicted"/>
<name>A0A4Y2KNZ1_ARAVE</name>
<comment type="caution">
    <text evidence="1">The sequence shown here is derived from an EMBL/GenBank/DDBJ whole genome shotgun (WGS) entry which is preliminary data.</text>
</comment>
<organism evidence="1 2">
    <name type="scientific">Araneus ventricosus</name>
    <name type="common">Orbweaver spider</name>
    <name type="synonym">Epeira ventricosa</name>
    <dbReference type="NCBI Taxonomy" id="182803"/>
    <lineage>
        <taxon>Eukaryota</taxon>
        <taxon>Metazoa</taxon>
        <taxon>Ecdysozoa</taxon>
        <taxon>Arthropoda</taxon>
        <taxon>Chelicerata</taxon>
        <taxon>Arachnida</taxon>
        <taxon>Araneae</taxon>
        <taxon>Araneomorphae</taxon>
        <taxon>Entelegynae</taxon>
        <taxon>Araneoidea</taxon>
        <taxon>Araneidae</taxon>
        <taxon>Araneus</taxon>
    </lineage>
</organism>
<dbReference type="Proteomes" id="UP000499080">
    <property type="component" value="Unassembled WGS sequence"/>
</dbReference>
<evidence type="ECO:0000313" key="2">
    <source>
        <dbReference type="Proteomes" id="UP000499080"/>
    </source>
</evidence>
<dbReference type="EMBL" id="BGPR01004772">
    <property type="protein sequence ID" value="GBN03183.1"/>
    <property type="molecule type" value="Genomic_DNA"/>
</dbReference>
<reference evidence="1 2" key="1">
    <citation type="journal article" date="2019" name="Sci. Rep.">
        <title>Orb-weaving spider Araneus ventricosus genome elucidates the spidroin gene catalogue.</title>
        <authorList>
            <person name="Kono N."/>
            <person name="Nakamura H."/>
            <person name="Ohtoshi R."/>
            <person name="Moran D.A.P."/>
            <person name="Shinohara A."/>
            <person name="Yoshida Y."/>
            <person name="Fujiwara M."/>
            <person name="Mori M."/>
            <person name="Tomita M."/>
            <person name="Arakawa K."/>
        </authorList>
    </citation>
    <scope>NUCLEOTIDE SEQUENCE [LARGE SCALE GENOMIC DNA]</scope>
</reference>
<dbReference type="AlphaFoldDB" id="A0A4Y2KNZ1"/>
<keyword evidence="2" id="KW-1185">Reference proteome</keyword>
<protein>
    <submittedName>
        <fullName evidence="1">Uncharacterized protein</fullName>
    </submittedName>
</protein>
<gene>
    <name evidence="1" type="ORF">AVEN_95304_1</name>
</gene>
<evidence type="ECO:0000313" key="1">
    <source>
        <dbReference type="EMBL" id="GBN03183.1"/>
    </source>
</evidence>
<accession>A0A4Y2KNZ1</accession>